<dbReference type="Pfam" id="PF00378">
    <property type="entry name" value="ECH_1"/>
    <property type="match status" value="1"/>
</dbReference>
<evidence type="ECO:0000256" key="1">
    <source>
        <dbReference type="ARBA" id="ARBA00023235"/>
    </source>
</evidence>
<keyword evidence="1" id="KW-0413">Isomerase</keyword>
<dbReference type="CDD" id="cd06558">
    <property type="entry name" value="crotonase-like"/>
    <property type="match status" value="1"/>
</dbReference>
<comment type="similarity">
    <text evidence="4">Belongs to the enoyl-CoA hydratase/isomerase family.</text>
</comment>
<dbReference type="GO" id="GO:0016829">
    <property type="term" value="F:lyase activity"/>
    <property type="evidence" value="ECO:0007669"/>
    <property type="project" value="UniProtKB-KW"/>
</dbReference>
<organism evidence="5 6">
    <name type="scientific">Denitromonas halophila</name>
    <dbReference type="NCBI Taxonomy" id="1629404"/>
    <lineage>
        <taxon>Bacteria</taxon>
        <taxon>Pseudomonadati</taxon>
        <taxon>Pseudomonadota</taxon>
        <taxon>Betaproteobacteria</taxon>
        <taxon>Rhodocyclales</taxon>
        <taxon>Zoogloeaceae</taxon>
        <taxon>Denitromonas</taxon>
    </lineage>
</organism>
<comment type="caution">
    <text evidence="5">The sequence shown here is derived from an EMBL/GenBank/DDBJ whole genome shotgun (WGS) entry which is preliminary data.</text>
</comment>
<dbReference type="GO" id="GO:0003857">
    <property type="term" value="F:(3S)-3-hydroxyacyl-CoA dehydrogenase (NAD+) activity"/>
    <property type="evidence" value="ECO:0007669"/>
    <property type="project" value="TreeGrafter"/>
</dbReference>
<evidence type="ECO:0008006" key="7">
    <source>
        <dbReference type="Google" id="ProtNLM"/>
    </source>
</evidence>
<dbReference type="InterPro" id="IPR018376">
    <property type="entry name" value="Enoyl-CoA_hyd/isom_CS"/>
</dbReference>
<dbReference type="PANTHER" id="PTHR23309">
    <property type="entry name" value="3-HYDROXYACYL-COA DEHYROGENASE"/>
    <property type="match status" value="1"/>
</dbReference>
<keyword evidence="2" id="KW-0456">Lyase</keyword>
<dbReference type="AlphaFoldDB" id="A0A557RET8"/>
<reference evidence="5 6" key="1">
    <citation type="submission" date="2019-07" db="EMBL/GenBank/DDBJ databases">
        <title>The pathways for chlorine oxyanion respiration interact through the shared metabolite chlorate.</title>
        <authorList>
            <person name="Barnum T.P."/>
            <person name="Cheng Y."/>
            <person name="Hill K.A."/>
            <person name="Lucas L.N."/>
            <person name="Carlson H.K."/>
            <person name="Coates J.D."/>
        </authorList>
    </citation>
    <scope>NUCLEOTIDE SEQUENCE [LARGE SCALE GENOMIC DNA]</scope>
    <source>
        <strain evidence="5 6">SFB-1</strain>
    </source>
</reference>
<dbReference type="InterPro" id="IPR001753">
    <property type="entry name" value="Enoyl-CoA_hydra/iso"/>
</dbReference>
<gene>
    <name evidence="5" type="ORF">FHP89_13880</name>
</gene>
<evidence type="ECO:0000256" key="2">
    <source>
        <dbReference type="ARBA" id="ARBA00023239"/>
    </source>
</evidence>
<dbReference type="Gene3D" id="3.90.226.10">
    <property type="entry name" value="2-enoyl-CoA Hydratase, Chain A, domain 1"/>
    <property type="match status" value="1"/>
</dbReference>
<evidence type="ECO:0000256" key="3">
    <source>
        <dbReference type="ARBA" id="ARBA00023268"/>
    </source>
</evidence>
<evidence type="ECO:0000313" key="5">
    <source>
        <dbReference type="EMBL" id="TVO75472.1"/>
    </source>
</evidence>
<name>A0A557RET8_9RHOO</name>
<evidence type="ECO:0000256" key="4">
    <source>
        <dbReference type="RuleBase" id="RU003707"/>
    </source>
</evidence>
<dbReference type="Proteomes" id="UP000318349">
    <property type="component" value="Unassembled WGS sequence"/>
</dbReference>
<keyword evidence="3" id="KW-0511">Multifunctional enzyme</keyword>
<proteinExistence type="inferred from homology"/>
<dbReference type="InterPro" id="IPR029045">
    <property type="entry name" value="ClpP/crotonase-like_dom_sf"/>
</dbReference>
<dbReference type="GO" id="GO:0016853">
    <property type="term" value="F:isomerase activity"/>
    <property type="evidence" value="ECO:0007669"/>
    <property type="project" value="UniProtKB-KW"/>
</dbReference>
<protein>
    <recommendedName>
        <fullName evidence="7">3-hydroxyacyl-CoA dehydrogenase</fullName>
    </recommendedName>
</protein>
<dbReference type="GO" id="GO:0006635">
    <property type="term" value="P:fatty acid beta-oxidation"/>
    <property type="evidence" value="ECO:0007669"/>
    <property type="project" value="TreeGrafter"/>
</dbReference>
<dbReference type="SUPFAM" id="SSF52096">
    <property type="entry name" value="ClpP/crotonase"/>
    <property type="match status" value="1"/>
</dbReference>
<sequence>MPGRSMNVFSFELMDSIDWLITHANGDDRIKAVVINSAKKAFIAGADLVMVRMFTERAQTDSHADLVGLCGRLGRIFRRLEKSRKPFVAAVDGLALGGGLELCLACHARVASDRKGVLLGLPEIKLGLLPGAGGTQRLPRVVGARLGLDMLLIGNPVTADVALECGLVDAVVPSAELLNAARAKALSLGSTVKSWDQPDACFHSGELRLGEAGAHVRVADVLGLSDEQINHYPAYRAIMDCVIDGWGRPLDAGLDKEMDIFVRLIQNPVAGNMIRGLFIDRQRSLKVLKDVTADDAVSVAADDERAAALLRSTRAPLVSPEALAPGDVLLAIDSAQAHGGSVVVATLGGVVPAGDGLGDRCHSGVWVGPMTEHGRAVEVVFDRDATARDAALRVAAWLRAGAVLVTEGASSQLARLAEVDAAAAATGSEADDRILLVALAAGAMWIAGDVPDVALFDSVCAVAGVVPSYTGGPLNYLRQNDEASLRQRAMALGHAWPEGLSLVFSEHSRGD</sequence>
<dbReference type="PANTHER" id="PTHR23309:SF49">
    <property type="entry name" value="PEROXISOMAL BIFUNCTIONAL ENZYME"/>
    <property type="match status" value="1"/>
</dbReference>
<dbReference type="PROSITE" id="PS00166">
    <property type="entry name" value="ENOYL_COA_HYDRATASE"/>
    <property type="match status" value="1"/>
</dbReference>
<accession>A0A557RET8</accession>
<evidence type="ECO:0000313" key="6">
    <source>
        <dbReference type="Proteomes" id="UP000318349"/>
    </source>
</evidence>
<dbReference type="EMBL" id="VMNI01000013">
    <property type="protein sequence ID" value="TVO75472.1"/>
    <property type="molecule type" value="Genomic_DNA"/>
</dbReference>